<dbReference type="EMBL" id="ML208265">
    <property type="protein sequence ID" value="TFK75037.1"/>
    <property type="molecule type" value="Genomic_DNA"/>
</dbReference>
<keyword evidence="2" id="KW-1185">Reference proteome</keyword>
<accession>A0ACD3BDH1</accession>
<organism evidence="1 2">
    <name type="scientific">Pluteus cervinus</name>
    <dbReference type="NCBI Taxonomy" id="181527"/>
    <lineage>
        <taxon>Eukaryota</taxon>
        <taxon>Fungi</taxon>
        <taxon>Dikarya</taxon>
        <taxon>Basidiomycota</taxon>
        <taxon>Agaricomycotina</taxon>
        <taxon>Agaricomycetes</taxon>
        <taxon>Agaricomycetidae</taxon>
        <taxon>Agaricales</taxon>
        <taxon>Pluteineae</taxon>
        <taxon>Pluteaceae</taxon>
        <taxon>Pluteus</taxon>
    </lineage>
</organism>
<evidence type="ECO:0000313" key="2">
    <source>
        <dbReference type="Proteomes" id="UP000308600"/>
    </source>
</evidence>
<evidence type="ECO:0000313" key="1">
    <source>
        <dbReference type="EMBL" id="TFK75037.1"/>
    </source>
</evidence>
<proteinExistence type="predicted"/>
<protein>
    <submittedName>
        <fullName evidence="1">Cysteine proteinase</fullName>
    </submittedName>
</protein>
<name>A0ACD3BDH1_9AGAR</name>
<dbReference type="Proteomes" id="UP000308600">
    <property type="component" value="Unassembled WGS sequence"/>
</dbReference>
<reference evidence="1 2" key="1">
    <citation type="journal article" date="2019" name="Nat. Ecol. Evol.">
        <title>Megaphylogeny resolves global patterns of mushroom evolution.</title>
        <authorList>
            <person name="Varga T."/>
            <person name="Krizsan K."/>
            <person name="Foldi C."/>
            <person name="Dima B."/>
            <person name="Sanchez-Garcia M."/>
            <person name="Sanchez-Ramirez S."/>
            <person name="Szollosi G.J."/>
            <person name="Szarkandi J.G."/>
            <person name="Papp V."/>
            <person name="Albert L."/>
            <person name="Andreopoulos W."/>
            <person name="Angelini C."/>
            <person name="Antonin V."/>
            <person name="Barry K.W."/>
            <person name="Bougher N.L."/>
            <person name="Buchanan P."/>
            <person name="Buyck B."/>
            <person name="Bense V."/>
            <person name="Catcheside P."/>
            <person name="Chovatia M."/>
            <person name="Cooper J."/>
            <person name="Damon W."/>
            <person name="Desjardin D."/>
            <person name="Finy P."/>
            <person name="Geml J."/>
            <person name="Haridas S."/>
            <person name="Hughes K."/>
            <person name="Justo A."/>
            <person name="Karasinski D."/>
            <person name="Kautmanova I."/>
            <person name="Kiss B."/>
            <person name="Kocsube S."/>
            <person name="Kotiranta H."/>
            <person name="LaButti K.M."/>
            <person name="Lechner B.E."/>
            <person name="Liimatainen K."/>
            <person name="Lipzen A."/>
            <person name="Lukacs Z."/>
            <person name="Mihaltcheva S."/>
            <person name="Morgado L.N."/>
            <person name="Niskanen T."/>
            <person name="Noordeloos M.E."/>
            <person name="Ohm R.A."/>
            <person name="Ortiz-Santana B."/>
            <person name="Ovrebo C."/>
            <person name="Racz N."/>
            <person name="Riley R."/>
            <person name="Savchenko A."/>
            <person name="Shiryaev A."/>
            <person name="Soop K."/>
            <person name="Spirin V."/>
            <person name="Szebenyi C."/>
            <person name="Tomsovsky M."/>
            <person name="Tulloss R.E."/>
            <person name="Uehling J."/>
            <person name="Grigoriev I.V."/>
            <person name="Vagvolgyi C."/>
            <person name="Papp T."/>
            <person name="Martin F.M."/>
            <person name="Miettinen O."/>
            <person name="Hibbett D.S."/>
            <person name="Nagy L.G."/>
        </authorList>
    </citation>
    <scope>NUCLEOTIDE SEQUENCE [LARGE SCALE GENOMIC DNA]</scope>
    <source>
        <strain evidence="1 2">NL-1719</strain>
    </source>
</reference>
<sequence length="1247" mass="139802">MQSDASSSSVKRSISDGTPLDSAMRGTQTDQMSTLSLVDANQDIDSYMAEQGEADIPTTLPAFPAEADGIDPMAGLEKVTEVEEAKKRPLQIGDTWYLVSSFWWNRWRRACLGQVDKQGPLLEQDLGPVDNTALVDSNGKLKPGVMESIDYECLPADVWSVFIEWYGQPLVHLPRPVIARGYNREATVEVYPHEVKYIKLSTDEDSPTIDVPNQILTISGGESLQTLCDRLAQAVSGSTGPLAPYRIWSVEAKDMDWKWAEMPLSALHDLERKIVEVIDSTCEEADLSTGDSFVIEFEQSDGWRANEMPDEDDELILTGRPITPPPPLFSLGAGFFDRMGPSTSAPEGSSSKGTSRQAESNGTSTGVYSKIMKPAAKAPTTTSFYTPQSRQMRPLEPGTLGLGNMGNTCFMNSALQCLAHTKELTDYFLTGVYQEELNPDNPLGMQGAIAEAFGALLQRIWADSGVSTSYSPREFKMALQRFAPQFSGYQQHDSQELVAFLLDGLHEDLNRVLKKPYVEKPDWEGGDDLKLVQLANKSWEGYMMRNDSVIVDLFQGQYQSTLVCPVCAKVSITFDPFMYLTLPLPVHKKWKHKIFFIPWDSEKPHVVVPVELGRDASFRDLRNLLGRWMGAIPENLLTLEIFSHKFFKNLDDTVLCGEMSDSDKIVCFELPCHAQQTHTFKRKPEDPFILPMFLCEASPPMRTYPYRSSGAFGYPSVVVISQEQSRSVDAMYDAVLARLERWTHNSKEFFTWEPTGQEMNTDTDSQGEPNPDEAPPEGDIVDERHTLVADENANPPSDIPPRNVGTKKGIFELRLQSGYKAYGTGQGLYSSGRYEAWDRRIHEIRPDHPLIRDGDAFFCEFDEHMKALFFGDERSQWEHARWDRWEEFVHPDYQEMQRVSAERQNKGISLQDCLDEFTKEEKLGEDDLWYCPQCKEHQQATKKFDLWKAPDVLAVHLKRFSNSRMLRDKIDAFVDFPIEGLDLSDMVGERAAAKRLAEAGANVDELNIGSADEPLIYDLFAVDEHIGGLGGGHYRAYVHHHVLDKWYHFDDSFVTPARATDAVNANAYLLFYRRRSAQPLGGKTHDKIEHARANKSSASTKTRDQSPGAQLPTPPNEVAYGPSGFVRVATPNRITHHSMLSDDEFENSGGRTLGNQSRSYLHDDDPLDRISQFPFRGLSSQGSPSSSNEAEVDVDDLENPWKRGSPDSTEDGRFASPSSSSLSDSSPFSDANAQRGHGQIHLNDDKP</sequence>
<gene>
    <name evidence="1" type="ORF">BDN72DRAFT_853728</name>
</gene>